<evidence type="ECO:0000313" key="10">
    <source>
        <dbReference type="Proteomes" id="UP000265703"/>
    </source>
</evidence>
<dbReference type="CDD" id="cd06183">
    <property type="entry name" value="cyt_b5_reduct_like"/>
    <property type="match status" value="1"/>
</dbReference>
<keyword evidence="3 6" id="KW-0285">Flavoprotein</keyword>
<dbReference type="STRING" id="658196.A0A397SQ71"/>
<evidence type="ECO:0000256" key="6">
    <source>
        <dbReference type="PIRSR" id="PIRSR601834-1"/>
    </source>
</evidence>
<evidence type="ECO:0000256" key="5">
    <source>
        <dbReference type="ARBA" id="ARBA00023002"/>
    </source>
</evidence>
<feature type="compositionally biased region" description="Polar residues" evidence="7">
    <location>
        <begin position="69"/>
        <end position="78"/>
    </location>
</feature>
<dbReference type="PROSITE" id="PS51384">
    <property type="entry name" value="FAD_FR"/>
    <property type="match status" value="1"/>
</dbReference>
<feature type="binding site" evidence="6">
    <location>
        <position position="236"/>
    </location>
    <ligand>
        <name>FAD</name>
        <dbReference type="ChEBI" id="CHEBI:57692"/>
    </ligand>
</feature>
<dbReference type="InterPro" id="IPR017938">
    <property type="entry name" value="Riboflavin_synthase-like_b-brl"/>
</dbReference>
<evidence type="ECO:0000256" key="2">
    <source>
        <dbReference type="ARBA" id="ARBA00006105"/>
    </source>
</evidence>
<name>A0A397SQ71_9GLOM</name>
<dbReference type="SUPFAM" id="SSF63380">
    <property type="entry name" value="Riboflavin synthase domain-like"/>
    <property type="match status" value="1"/>
</dbReference>
<dbReference type="InterPro" id="IPR001199">
    <property type="entry name" value="Cyt_B5-like_heme/steroid-bd"/>
</dbReference>
<dbReference type="OrthoDB" id="823504at2759"/>
<dbReference type="Gene3D" id="3.40.50.80">
    <property type="entry name" value="Nucleotide-binding domain of ferredoxin-NADP reductase (FNR) module"/>
    <property type="match status" value="1"/>
</dbReference>
<evidence type="ECO:0000259" key="8">
    <source>
        <dbReference type="PROSITE" id="PS51384"/>
    </source>
</evidence>
<comment type="caution">
    <text evidence="9">The sequence shown here is derived from an EMBL/GenBank/DDBJ whole genome shotgun (WGS) entry which is preliminary data.</text>
</comment>
<dbReference type="InterPro" id="IPR001433">
    <property type="entry name" value="OxRdtase_FAD/NAD-bd"/>
</dbReference>
<dbReference type="PANTHER" id="PTHR19370">
    <property type="entry name" value="NADH-CYTOCHROME B5 REDUCTASE"/>
    <property type="match status" value="1"/>
</dbReference>
<dbReference type="PRINTS" id="PR00406">
    <property type="entry name" value="CYTB5RDTASE"/>
</dbReference>
<evidence type="ECO:0000256" key="4">
    <source>
        <dbReference type="ARBA" id="ARBA00022827"/>
    </source>
</evidence>
<feature type="region of interest" description="Disordered" evidence="7">
    <location>
        <begin position="57"/>
        <end position="78"/>
    </location>
</feature>
<dbReference type="SUPFAM" id="SSF52343">
    <property type="entry name" value="Ferredoxin reductase-like, C-terminal NADP-linked domain"/>
    <property type="match status" value="1"/>
</dbReference>
<dbReference type="Pfam" id="PF00970">
    <property type="entry name" value="FAD_binding_6"/>
    <property type="match status" value="1"/>
</dbReference>
<dbReference type="InterPro" id="IPR001834">
    <property type="entry name" value="CBR-like"/>
</dbReference>
<feature type="binding site" evidence="6">
    <location>
        <position position="245"/>
    </location>
    <ligand>
        <name>FAD</name>
        <dbReference type="ChEBI" id="CHEBI:57692"/>
    </ligand>
</feature>
<keyword evidence="10" id="KW-1185">Reference proteome</keyword>
<feature type="binding site" evidence="6">
    <location>
        <position position="246"/>
    </location>
    <ligand>
        <name>FAD</name>
        <dbReference type="ChEBI" id="CHEBI:57692"/>
    </ligand>
</feature>
<evidence type="ECO:0000256" key="7">
    <source>
        <dbReference type="SAM" id="MobiDB-lite"/>
    </source>
</evidence>
<feature type="binding site" evidence="6">
    <location>
        <position position="220"/>
    </location>
    <ligand>
        <name>FAD</name>
        <dbReference type="ChEBI" id="CHEBI:57692"/>
    </ligand>
</feature>
<keyword evidence="5" id="KW-0560">Oxidoreductase</keyword>
<dbReference type="Pfam" id="PF00173">
    <property type="entry name" value="Cyt-b5"/>
    <property type="match status" value="1"/>
</dbReference>
<dbReference type="InterPro" id="IPR017927">
    <property type="entry name" value="FAD-bd_FR_type"/>
</dbReference>
<reference evidence="9 10" key="1">
    <citation type="submission" date="2018-06" db="EMBL/GenBank/DDBJ databases">
        <title>Comparative genomics reveals the genomic features of Rhizophagus irregularis, R. cerebriforme, R. diaphanum and Gigaspora rosea, and their symbiotic lifestyle signature.</title>
        <authorList>
            <person name="Morin E."/>
            <person name="San Clemente H."/>
            <person name="Chen E.C.H."/>
            <person name="De La Providencia I."/>
            <person name="Hainaut M."/>
            <person name="Kuo A."/>
            <person name="Kohler A."/>
            <person name="Murat C."/>
            <person name="Tang N."/>
            <person name="Roy S."/>
            <person name="Loubradou J."/>
            <person name="Henrissat B."/>
            <person name="Grigoriev I.V."/>
            <person name="Corradi N."/>
            <person name="Roux C."/>
            <person name="Martin F.M."/>
        </authorList>
    </citation>
    <scope>NUCLEOTIDE SEQUENCE [LARGE SCALE GENOMIC DNA]</scope>
    <source>
        <strain evidence="9 10">DAOM 227022</strain>
    </source>
</reference>
<accession>A0A397SQ71</accession>
<feature type="binding site" evidence="6">
    <location>
        <position position="314"/>
    </location>
    <ligand>
        <name>FAD</name>
        <dbReference type="ChEBI" id="CHEBI:57692"/>
    </ligand>
</feature>
<keyword evidence="4 6" id="KW-0274">FAD</keyword>
<dbReference type="SUPFAM" id="SSF55856">
    <property type="entry name" value="Cytochrome b5-like heme/steroid binding domain"/>
    <property type="match status" value="1"/>
</dbReference>
<comment type="cofactor">
    <cofactor evidence="1 6">
        <name>FAD</name>
        <dbReference type="ChEBI" id="CHEBI:57692"/>
    </cofactor>
</comment>
<organism evidence="9 10">
    <name type="scientific">Glomus cerebriforme</name>
    <dbReference type="NCBI Taxonomy" id="658196"/>
    <lineage>
        <taxon>Eukaryota</taxon>
        <taxon>Fungi</taxon>
        <taxon>Fungi incertae sedis</taxon>
        <taxon>Mucoromycota</taxon>
        <taxon>Glomeromycotina</taxon>
        <taxon>Glomeromycetes</taxon>
        <taxon>Glomerales</taxon>
        <taxon>Glomeraceae</taxon>
        <taxon>Glomus</taxon>
    </lineage>
</organism>
<dbReference type="InterPro" id="IPR008333">
    <property type="entry name" value="Cbr1-like_FAD-bd_dom"/>
</dbReference>
<comment type="similarity">
    <text evidence="2">Belongs to the flavoprotein pyridine nucleotide cytochrome reductase family.</text>
</comment>
<evidence type="ECO:0000313" key="9">
    <source>
        <dbReference type="EMBL" id="RIA86087.1"/>
    </source>
</evidence>
<dbReference type="Gene3D" id="2.40.30.10">
    <property type="entry name" value="Translation factors"/>
    <property type="match status" value="1"/>
</dbReference>
<sequence>MRIASGAQLVVAEGLLFDIRKWIKIHPGGAKILQRVIGTDITNDFFLDTSNQPKFTFGEIDQKDRDKNNSTSQYSSTLKKYDDAPNFDDSKQKRTILRTGSIANVFDVINSSSFKNSRVATHHHSIFATTKLASMVIARVDEYTDSPQKIQQSKVENEHVPHIFRRYILVNKEIVSRNDAQRPVVKLTFQVINVNEQLPEFLPGDYIEIFSHIKGQVLLRSYTPLQSDKDKCFSIIIRIYEEGLMSRHLMKQLVGFEIKVRGPFDISKRITANLNSPNSSKYYEPSPKHILLNPLSNDGCWDVLFMIAGGTGLTPMLQLIKYHLSYANQFPNRNFKLFLLFANETISDIFYFKYLDHSVATSNGKLKIAYLLTRPPPDWEELSGHINEDILCQWFSKNHIPDISSLISENESPILENSDYVKRYMQALIQDSRHIKLVTCGPPLMIDSVEESLNNIGFPVNDKAIFIR</sequence>
<dbReference type="Gene3D" id="3.10.120.10">
    <property type="entry name" value="Cytochrome b5-like heme/steroid binding domain"/>
    <property type="match status" value="1"/>
</dbReference>
<dbReference type="Pfam" id="PF00175">
    <property type="entry name" value="NAD_binding_1"/>
    <property type="match status" value="1"/>
</dbReference>
<evidence type="ECO:0000256" key="1">
    <source>
        <dbReference type="ARBA" id="ARBA00001974"/>
    </source>
</evidence>
<feature type="binding site" evidence="6">
    <location>
        <position position="222"/>
    </location>
    <ligand>
        <name>FAD</name>
        <dbReference type="ChEBI" id="CHEBI:57692"/>
    </ligand>
</feature>
<dbReference type="InterPro" id="IPR036400">
    <property type="entry name" value="Cyt_B5-like_heme/steroid_sf"/>
</dbReference>
<protein>
    <recommendedName>
        <fullName evidence="8">FAD-binding FR-type domain-containing protein</fullName>
    </recommendedName>
</protein>
<dbReference type="EMBL" id="QKYT01000384">
    <property type="protein sequence ID" value="RIA86087.1"/>
    <property type="molecule type" value="Genomic_DNA"/>
</dbReference>
<evidence type="ECO:0000256" key="3">
    <source>
        <dbReference type="ARBA" id="ARBA00022630"/>
    </source>
</evidence>
<dbReference type="InterPro" id="IPR039261">
    <property type="entry name" value="FNR_nucleotide-bd"/>
</dbReference>
<feature type="domain" description="FAD-binding FR-type" evidence="8">
    <location>
        <begin position="162"/>
        <end position="270"/>
    </location>
</feature>
<dbReference type="Proteomes" id="UP000265703">
    <property type="component" value="Unassembled WGS sequence"/>
</dbReference>
<gene>
    <name evidence="9" type="ORF">C1645_350348</name>
</gene>
<proteinExistence type="inferred from homology"/>
<dbReference type="GO" id="GO:0016491">
    <property type="term" value="F:oxidoreductase activity"/>
    <property type="evidence" value="ECO:0007669"/>
    <property type="project" value="UniProtKB-KW"/>
</dbReference>
<dbReference type="AlphaFoldDB" id="A0A397SQ71"/>